<sequence>MDVAFHGSYHDNVVFCLRALSLLCVSAAALVAGGHVGLLRPPYGGVVFCDAQRGFGLLQRSDSACLSPMVLNRLGEALSPHGWATDISDAVAFWVSSLQLPSLSVGIGQAAAVACCLLGWKELRCWVVQSPNPQKRALVAASLDIGLLADTPPTLEGASGGGLSIASTMAFVAACIYGIFCSPSLSANPSTLSVSIIRLVRHWVPRSRSGRCCPSTYTCFPVGFV</sequence>
<proteinExistence type="predicted"/>
<name>B9NGF1_POPTR</name>
<dbReference type="EMBL" id="KZ623360">
    <property type="protein sequence ID" value="PNS23653.1"/>
    <property type="molecule type" value="Genomic_DNA"/>
</dbReference>
<reference evidence="2" key="1">
    <citation type="journal article" date="2006" name="Science">
        <title>The genome of black cottonwood, Populus trichocarpa (Torr. &amp; Gray).</title>
        <authorList>
            <person name="Tuskan G.A."/>
            <person name="Difazio S."/>
            <person name="Jansson S."/>
            <person name="Bohlmann J."/>
            <person name="Grigoriev I."/>
            <person name="Hellsten U."/>
            <person name="Putnam N."/>
            <person name="Ralph S."/>
            <person name="Rombauts S."/>
            <person name="Salamov A."/>
            <person name="Schein J."/>
            <person name="Sterck L."/>
            <person name="Aerts A."/>
            <person name="Bhalerao R.R."/>
            <person name="Bhalerao R.P."/>
            <person name="Blaudez D."/>
            <person name="Boerjan W."/>
            <person name="Brun A."/>
            <person name="Brunner A."/>
            <person name="Busov V."/>
            <person name="Campbell M."/>
            <person name="Carlson J."/>
            <person name="Chalot M."/>
            <person name="Chapman J."/>
            <person name="Chen G.L."/>
            <person name="Cooper D."/>
            <person name="Coutinho P.M."/>
            <person name="Couturier J."/>
            <person name="Covert S."/>
            <person name="Cronk Q."/>
            <person name="Cunningham R."/>
            <person name="Davis J."/>
            <person name="Degroeve S."/>
            <person name="Dejardin A."/>
            <person name="Depamphilis C."/>
            <person name="Detter J."/>
            <person name="Dirks B."/>
            <person name="Dubchak I."/>
            <person name="Duplessis S."/>
            <person name="Ehlting J."/>
            <person name="Ellis B."/>
            <person name="Gendler K."/>
            <person name="Goodstein D."/>
            <person name="Gribskov M."/>
            <person name="Grimwood J."/>
            <person name="Groover A."/>
            <person name="Gunter L."/>
            <person name="Hamberger B."/>
            <person name="Heinze B."/>
            <person name="Helariutta Y."/>
            <person name="Henrissat B."/>
            <person name="Holligan D."/>
            <person name="Holt R."/>
            <person name="Huang W."/>
            <person name="Islam-Faridi N."/>
            <person name="Jones S."/>
            <person name="Jones-Rhoades M."/>
            <person name="Jorgensen R."/>
            <person name="Joshi C."/>
            <person name="Kangasjarvi J."/>
            <person name="Karlsson J."/>
            <person name="Kelleher C."/>
            <person name="Kirkpatrick R."/>
            <person name="Kirst M."/>
            <person name="Kohler A."/>
            <person name="Kalluri U."/>
            <person name="Larimer F."/>
            <person name="Leebens-Mack J."/>
            <person name="Leple J.C."/>
            <person name="Locascio P."/>
            <person name="Lou Y."/>
            <person name="Lucas S."/>
            <person name="Martin F."/>
            <person name="Montanini B."/>
            <person name="Napoli C."/>
            <person name="Nelson D.R."/>
            <person name="Nelson C."/>
            <person name="Nieminen K."/>
            <person name="Nilsson O."/>
            <person name="Pereda V."/>
            <person name="Peter G."/>
            <person name="Philippe R."/>
            <person name="Pilate G."/>
            <person name="Poliakov A."/>
            <person name="Razumovskaya J."/>
            <person name="Richardson P."/>
            <person name="Rinaldi C."/>
            <person name="Ritland K."/>
            <person name="Rouze P."/>
            <person name="Ryaboy D."/>
            <person name="Schmutz J."/>
            <person name="Schrader J."/>
            <person name="Segerman B."/>
            <person name="Shin H."/>
            <person name="Siddiqui A."/>
            <person name="Sterky F."/>
            <person name="Terry A."/>
            <person name="Tsai C.J."/>
            <person name="Uberbacher E."/>
            <person name="Unneberg P."/>
            <person name="Vahala J."/>
            <person name="Wall K."/>
            <person name="Wessler S."/>
            <person name="Yang G."/>
            <person name="Yin T."/>
            <person name="Douglas C."/>
            <person name="Marra M."/>
            <person name="Sandberg G."/>
            <person name="Van de Peer Y."/>
            <person name="Rokhsar D."/>
        </authorList>
    </citation>
    <scope>NUCLEOTIDE SEQUENCE [LARGE SCALE GENOMIC DNA]</scope>
    <source>
        <strain evidence="2">Nisqually-1</strain>
    </source>
</reference>
<keyword evidence="1" id="KW-0472">Membrane</keyword>
<gene>
    <name evidence="2" type="ORF">POPTR_T046900</name>
</gene>
<reference evidence="2" key="2">
    <citation type="submission" date="2017-07" db="EMBL/GenBank/DDBJ databases">
        <title>WGS assembly of Populus trichocarpa.</title>
        <authorList>
            <person name="Tuskan G."/>
            <person name="Difazio S."/>
            <person name="Jansson S."/>
            <person name="Bohlmann J."/>
            <person name="Grigoriev I."/>
            <person name="Hellsten U."/>
            <person name="Putnam N."/>
            <person name="Ralph S."/>
            <person name="Rombauts S."/>
            <person name="Salamov A."/>
            <person name="Schein J."/>
            <person name="Sterck L."/>
            <person name="Aerts A."/>
            <person name="Bhalerao R."/>
            <person name="Bhalerao R."/>
            <person name="Blaudez D."/>
            <person name="Boerjan W."/>
            <person name="Brun A."/>
            <person name="Brunner A."/>
            <person name="Busov V."/>
            <person name="Campbell M."/>
            <person name="Carlson J."/>
            <person name="Chalot M."/>
            <person name="Chapman J."/>
            <person name="Chen G."/>
            <person name="Cooper D."/>
            <person name="Coutinho P."/>
            <person name="Couturier J."/>
            <person name="Covert S."/>
            <person name="Cronk Q."/>
            <person name="Cunningham R."/>
            <person name="Davis J."/>
            <person name="Degroeve S."/>
            <person name="Dejardin A."/>
            <person name="Depamphilis C."/>
            <person name="Detter J."/>
            <person name="Dirks B."/>
            <person name="Dubchak I."/>
            <person name="Duplessis S."/>
            <person name="Ehlting J."/>
            <person name="Ellis B."/>
            <person name="Gendler K."/>
            <person name="Goodstein D."/>
            <person name="Gribskov M."/>
            <person name="Grimwood J."/>
            <person name="Groover A."/>
            <person name="Gunter L."/>
            <person name="Hamberger B."/>
            <person name="Heinze B."/>
            <person name="Helariutta Y."/>
            <person name="Henrissat B."/>
            <person name="Holligan D."/>
            <person name="Holt R."/>
            <person name="Huang W."/>
            <person name="Islam-Faridi N."/>
            <person name="Jones S."/>
            <person name="Jones-Rhoades M."/>
            <person name="Jorgensen R."/>
            <person name="Joshi C."/>
            <person name="Kangasjarvi J."/>
            <person name="Karlsson J."/>
            <person name="Kelleher C."/>
            <person name="Kirkpatrick R."/>
            <person name="Kirst M."/>
            <person name="Kohler A."/>
            <person name="Kalluri U."/>
            <person name="Larimer F."/>
            <person name="Leebens-Mack J."/>
            <person name="Leple J."/>
            <person name="Locascio P."/>
            <person name="Lou Y."/>
            <person name="Lucas S."/>
            <person name="Martin F."/>
            <person name="Montanini B."/>
            <person name="Napoli C."/>
            <person name="Nelson D."/>
            <person name="Nelson C."/>
            <person name="Nieminen K."/>
            <person name="Nilsson O."/>
            <person name="Pereda V."/>
            <person name="Peter G."/>
            <person name="Philippe R."/>
            <person name="Pilate G."/>
            <person name="Poliakov A."/>
            <person name="Razumovskaya J."/>
            <person name="Richardson P."/>
            <person name="Rinaldi C."/>
            <person name="Ritland K."/>
            <person name="Rouze P."/>
            <person name="Ryaboy D."/>
            <person name="Schmutz J."/>
            <person name="Schrader J."/>
            <person name="Segerman B."/>
            <person name="Shin H."/>
            <person name="Siddiqui A."/>
            <person name="Sterky F."/>
            <person name="Terry A."/>
            <person name="Tsai C."/>
            <person name="Uberbacher E."/>
            <person name="Unneberg P."/>
            <person name="Vahala J."/>
            <person name="Wall K."/>
            <person name="Wessler S."/>
            <person name="Yang G."/>
            <person name="Yin T."/>
            <person name="Douglas C."/>
            <person name="Marra M."/>
            <person name="Sandberg G."/>
            <person name="Van De Peer Y."/>
            <person name="Rokhsar D."/>
        </authorList>
    </citation>
    <scope>NUCLEOTIDE SEQUENCE</scope>
    <source>
        <strain evidence="2">Nisqually-1</strain>
    </source>
</reference>
<keyword evidence="1" id="KW-1133">Transmembrane helix</keyword>
<evidence type="ECO:0000256" key="1">
    <source>
        <dbReference type="SAM" id="Phobius"/>
    </source>
</evidence>
<feature type="transmembrane region" description="Helical" evidence="1">
    <location>
        <begin position="12"/>
        <end position="32"/>
    </location>
</feature>
<dbReference type="HOGENOM" id="CLU_1231673_0_0_1"/>
<evidence type="ECO:0000313" key="2">
    <source>
        <dbReference type="EMBL" id="PNS23653.1"/>
    </source>
</evidence>
<protein>
    <submittedName>
        <fullName evidence="2">Uncharacterized protein</fullName>
    </submittedName>
</protein>
<organism evidence="2">
    <name type="scientific">Populus trichocarpa</name>
    <name type="common">Western balsam poplar</name>
    <name type="synonym">Populus balsamifera subsp. trichocarpa</name>
    <dbReference type="NCBI Taxonomy" id="3694"/>
    <lineage>
        <taxon>Eukaryota</taxon>
        <taxon>Viridiplantae</taxon>
        <taxon>Streptophyta</taxon>
        <taxon>Embryophyta</taxon>
        <taxon>Tracheophyta</taxon>
        <taxon>Spermatophyta</taxon>
        <taxon>Magnoliopsida</taxon>
        <taxon>eudicotyledons</taxon>
        <taxon>Gunneridae</taxon>
        <taxon>Pentapetalae</taxon>
        <taxon>rosids</taxon>
        <taxon>fabids</taxon>
        <taxon>Malpighiales</taxon>
        <taxon>Salicaceae</taxon>
        <taxon>Saliceae</taxon>
        <taxon>Populus</taxon>
    </lineage>
</organism>
<dbReference type="AlphaFoldDB" id="B9NGF1"/>
<dbReference type="InParanoid" id="B9NGF1"/>
<accession>B9NGF1</accession>
<keyword evidence="1" id="KW-0812">Transmembrane</keyword>